<dbReference type="AlphaFoldDB" id="A0A5D0UBX9"/>
<organism evidence="1 2">
    <name type="scientific">Actinomadura syzygii</name>
    <dbReference type="NCBI Taxonomy" id="1427538"/>
    <lineage>
        <taxon>Bacteria</taxon>
        <taxon>Bacillati</taxon>
        <taxon>Actinomycetota</taxon>
        <taxon>Actinomycetes</taxon>
        <taxon>Streptosporangiales</taxon>
        <taxon>Thermomonosporaceae</taxon>
        <taxon>Actinomadura</taxon>
    </lineage>
</organism>
<proteinExistence type="predicted"/>
<dbReference type="RefSeq" id="WP_148349683.1">
    <property type="nucleotide sequence ID" value="NZ_JBHSBF010000009.1"/>
</dbReference>
<dbReference type="Proteomes" id="UP000322634">
    <property type="component" value="Unassembled WGS sequence"/>
</dbReference>
<gene>
    <name evidence="1" type="ORF">FXF65_11140</name>
</gene>
<evidence type="ECO:0000313" key="1">
    <source>
        <dbReference type="EMBL" id="TYC15888.1"/>
    </source>
</evidence>
<dbReference type="EMBL" id="VSFF01000004">
    <property type="protein sequence ID" value="TYC15888.1"/>
    <property type="molecule type" value="Genomic_DNA"/>
</dbReference>
<name>A0A5D0UBX9_9ACTN</name>
<accession>A0A5D0UBX9</accession>
<reference evidence="1 2" key="1">
    <citation type="submission" date="2019-08" db="EMBL/GenBank/DDBJ databases">
        <title>Actinomadura sp. nov. CYP1-5 isolated from mountain soil.</title>
        <authorList>
            <person name="Songsumanus A."/>
            <person name="Kuncharoen N."/>
            <person name="Kudo T."/>
            <person name="Yuki M."/>
            <person name="Igarashi Y."/>
            <person name="Tanasupawat S."/>
        </authorList>
    </citation>
    <scope>NUCLEOTIDE SEQUENCE [LARGE SCALE GENOMIC DNA]</scope>
    <source>
        <strain evidence="1 2">GKU157</strain>
    </source>
</reference>
<comment type="caution">
    <text evidence="1">The sequence shown here is derived from an EMBL/GenBank/DDBJ whole genome shotgun (WGS) entry which is preliminary data.</text>
</comment>
<protein>
    <submittedName>
        <fullName evidence="1">Uncharacterized protein</fullName>
    </submittedName>
</protein>
<dbReference type="OrthoDB" id="9155873at2"/>
<keyword evidence="2" id="KW-1185">Reference proteome</keyword>
<sequence>MSFNGVRPPGGKPFALYAGDVPVRIWVERADGTDFGAQWIMANPVGGECLLEVSRFGKERYLRRGARGYSTRYWVSVAALYDSVIMPAQFDMQGGGNV</sequence>
<evidence type="ECO:0000313" key="2">
    <source>
        <dbReference type="Proteomes" id="UP000322634"/>
    </source>
</evidence>